<feature type="binding site" evidence="4">
    <location>
        <position position="38"/>
    </location>
    <ligand>
        <name>Mg(2+)</name>
        <dbReference type="ChEBI" id="CHEBI:18420"/>
    </ligand>
</feature>
<accession>A0A6A4WLI8</accession>
<evidence type="ECO:0000256" key="2">
    <source>
        <dbReference type="PIRSR" id="PIRSR000915-1"/>
    </source>
</evidence>
<dbReference type="NCBIfam" id="TIGR01460">
    <property type="entry name" value="HAD-SF-IIA"/>
    <property type="match status" value="1"/>
</dbReference>
<evidence type="ECO:0000313" key="7">
    <source>
        <dbReference type="Proteomes" id="UP000440578"/>
    </source>
</evidence>
<dbReference type="InterPro" id="IPR006349">
    <property type="entry name" value="PGP_euk"/>
</dbReference>
<name>A0A6A4WLI8_AMPAM</name>
<keyword evidence="4" id="KW-0460">Magnesium</keyword>
<protein>
    <submittedName>
        <fullName evidence="6">Glycerol-3-phosphate phosphatase</fullName>
    </submittedName>
</protein>
<dbReference type="GO" id="GO:0005737">
    <property type="term" value="C:cytoplasm"/>
    <property type="evidence" value="ECO:0007669"/>
    <property type="project" value="TreeGrafter"/>
</dbReference>
<dbReference type="InterPro" id="IPR006357">
    <property type="entry name" value="HAD-SF_hydro_IIA"/>
</dbReference>
<dbReference type="Pfam" id="PF13344">
    <property type="entry name" value="Hydrolase_6"/>
    <property type="match status" value="1"/>
</dbReference>
<evidence type="ECO:0000256" key="1">
    <source>
        <dbReference type="ARBA" id="ARBA00022801"/>
    </source>
</evidence>
<feature type="binding site" evidence="4">
    <location>
        <position position="254"/>
    </location>
    <ligand>
        <name>Mg(2+)</name>
        <dbReference type="ChEBI" id="CHEBI:18420"/>
    </ligand>
</feature>
<dbReference type="Proteomes" id="UP000440578">
    <property type="component" value="Unassembled WGS sequence"/>
</dbReference>
<dbReference type="AlphaFoldDB" id="A0A6A4WLI8"/>
<reference evidence="6 7" key="1">
    <citation type="submission" date="2019-07" db="EMBL/GenBank/DDBJ databases">
        <title>Draft genome assembly of a fouling barnacle, Amphibalanus amphitrite (Darwin, 1854): The first reference genome for Thecostraca.</title>
        <authorList>
            <person name="Kim W."/>
        </authorList>
    </citation>
    <scope>NUCLEOTIDE SEQUENCE [LARGE SCALE GENOMIC DNA]</scope>
    <source>
        <strain evidence="6">SNU_AA5</strain>
        <tissue evidence="6">Soma without cirri and trophi</tissue>
    </source>
</reference>
<dbReference type="SUPFAM" id="SSF56784">
    <property type="entry name" value="HAD-like"/>
    <property type="match status" value="1"/>
</dbReference>
<evidence type="ECO:0000256" key="4">
    <source>
        <dbReference type="PIRSR" id="PIRSR000915-3"/>
    </source>
</evidence>
<dbReference type="NCBIfam" id="TIGR01452">
    <property type="entry name" value="PGP_euk"/>
    <property type="match status" value="1"/>
</dbReference>
<evidence type="ECO:0000313" key="6">
    <source>
        <dbReference type="EMBL" id="KAF0306099.1"/>
    </source>
</evidence>
<dbReference type="GO" id="GO:0016791">
    <property type="term" value="F:phosphatase activity"/>
    <property type="evidence" value="ECO:0007669"/>
    <property type="project" value="InterPro"/>
</dbReference>
<dbReference type="PANTHER" id="PTHR19288:SF93">
    <property type="entry name" value="FI11325P-RELATED"/>
    <property type="match status" value="1"/>
</dbReference>
<dbReference type="OrthoDB" id="413953at2759"/>
<comment type="caution">
    <text evidence="6">The sequence shown here is derived from an EMBL/GenBank/DDBJ whole genome shotgun (WGS) entry which is preliminary data.</text>
</comment>
<dbReference type="PANTHER" id="PTHR19288">
    <property type="entry name" value="4-NITROPHENYLPHOSPHATASE-RELATED"/>
    <property type="match status" value="1"/>
</dbReference>
<dbReference type="InterPro" id="IPR036412">
    <property type="entry name" value="HAD-like_sf"/>
</dbReference>
<feature type="active site" description="Nucleophile" evidence="2">
    <location>
        <position position="36"/>
    </location>
</feature>
<keyword evidence="1" id="KW-0378">Hydrolase</keyword>
<feature type="binding site" evidence="3">
    <location>
        <position position="229"/>
    </location>
    <ligand>
        <name>substrate</name>
    </ligand>
</feature>
<dbReference type="Gene3D" id="3.40.50.1000">
    <property type="entry name" value="HAD superfamily/HAD-like"/>
    <property type="match status" value="2"/>
</dbReference>
<organism evidence="6 7">
    <name type="scientific">Amphibalanus amphitrite</name>
    <name type="common">Striped barnacle</name>
    <name type="synonym">Balanus amphitrite</name>
    <dbReference type="NCBI Taxonomy" id="1232801"/>
    <lineage>
        <taxon>Eukaryota</taxon>
        <taxon>Metazoa</taxon>
        <taxon>Ecdysozoa</taxon>
        <taxon>Arthropoda</taxon>
        <taxon>Crustacea</taxon>
        <taxon>Multicrustacea</taxon>
        <taxon>Cirripedia</taxon>
        <taxon>Thoracica</taxon>
        <taxon>Thoracicalcarea</taxon>
        <taxon>Balanomorpha</taxon>
        <taxon>Balanoidea</taxon>
        <taxon>Balanidae</taxon>
        <taxon>Amphibalaninae</taxon>
        <taxon>Amphibalanus</taxon>
    </lineage>
</organism>
<evidence type="ECO:0000256" key="3">
    <source>
        <dbReference type="PIRSR" id="PIRSR000915-2"/>
    </source>
</evidence>
<gene>
    <name evidence="6" type="primary">Pgp_2</name>
    <name evidence="5" type="synonym">Pgp_1</name>
    <name evidence="6" type="ORF">FJT64_002483</name>
    <name evidence="5" type="ORF">FJT64_023683</name>
</gene>
<keyword evidence="4" id="KW-0479">Metal-binding</keyword>
<feature type="binding site" evidence="4">
    <location>
        <position position="36"/>
    </location>
    <ligand>
        <name>Mg(2+)</name>
        <dbReference type="ChEBI" id="CHEBI:18420"/>
    </ligand>
</feature>
<feature type="active site" description="Proton donor" evidence="2">
    <location>
        <position position="38"/>
    </location>
</feature>
<comment type="cofactor">
    <cofactor evidence="4">
        <name>Mg(2+)</name>
        <dbReference type="ChEBI" id="CHEBI:18420"/>
    </cofactor>
    <text evidence="4">Divalent metal ions. Mg(2+) is the most effective.</text>
</comment>
<dbReference type="PIRSF" id="PIRSF000915">
    <property type="entry name" value="PGP-type_phosphatase"/>
    <property type="match status" value="1"/>
</dbReference>
<dbReference type="InterPro" id="IPR023214">
    <property type="entry name" value="HAD_sf"/>
</dbReference>
<dbReference type="GO" id="GO:0046872">
    <property type="term" value="F:metal ion binding"/>
    <property type="evidence" value="ECO:0007669"/>
    <property type="project" value="UniProtKB-KW"/>
</dbReference>
<proteinExistence type="predicted"/>
<dbReference type="Pfam" id="PF13242">
    <property type="entry name" value="Hydrolase_like"/>
    <property type="match status" value="1"/>
</dbReference>
<dbReference type="EMBL" id="VIIS01000843">
    <property type="protein sequence ID" value="KAF0304464.1"/>
    <property type="molecule type" value="Genomic_DNA"/>
</dbReference>
<keyword evidence="7" id="KW-1185">Reference proteome</keyword>
<evidence type="ECO:0000313" key="5">
    <source>
        <dbReference type="EMBL" id="KAF0304464.1"/>
    </source>
</evidence>
<sequence>MLCSRIRTLRTMRQAVPLDCEKAKALLQSTDTFLFDCDGVLWNGGDVIKDANAVVNKLQELGKKVFLVTNNSTKTRDEYVAKCAKLGFNCNEPQVISTSYLTVQYLKSLHFDKKVYLVGSSGLSREMDAAGIRHLGEGPDVMEGNVFDGRLDHIRLDPEVGAVVVGFDSHISFNKILKASSYLKNPDVLFIATNRDERFPMEHIVCPGTGTMVTAVAVASGREPTIMGKPSREVFEALRRQHGLDPARTVMVGDK</sequence>
<dbReference type="EMBL" id="VIIS01000692">
    <property type="protein sequence ID" value="KAF0306099.1"/>
    <property type="molecule type" value="Genomic_DNA"/>
</dbReference>